<reference evidence="1" key="1">
    <citation type="journal article" date="2021" name="Nat. Microbiol.">
        <title>Cocultivation of an ultrasmall environmental parasitic bacterium with lytic ability against bacteria associated with wastewater foams.</title>
        <authorList>
            <person name="Batinovic S."/>
            <person name="Rose J.J.A."/>
            <person name="Ratcliffe J."/>
            <person name="Seviour R.J."/>
            <person name="Petrovski S."/>
        </authorList>
    </citation>
    <scope>NUCLEOTIDE SEQUENCE</scope>
    <source>
        <strain evidence="1">CON9</strain>
    </source>
</reference>
<dbReference type="RefSeq" id="WP_213248405.1">
    <property type="nucleotide sequence ID" value="NZ_CP045806.1"/>
</dbReference>
<organism evidence="1 2">
    <name type="scientific">Gordonia pseudamarae</name>
    <dbReference type="NCBI Taxonomy" id="2831662"/>
    <lineage>
        <taxon>Bacteria</taxon>
        <taxon>Bacillati</taxon>
        <taxon>Actinomycetota</taxon>
        <taxon>Actinomycetes</taxon>
        <taxon>Mycobacteriales</taxon>
        <taxon>Gordoniaceae</taxon>
        <taxon>Gordonia</taxon>
    </lineage>
</organism>
<proteinExistence type="predicted"/>
<evidence type="ECO:0000313" key="2">
    <source>
        <dbReference type="Proteomes" id="UP001059836"/>
    </source>
</evidence>
<accession>A0ABX6IGT1</accession>
<name>A0ABX6IGT1_9ACTN</name>
<gene>
    <name evidence="1" type="ORF">GII31_07995</name>
</gene>
<keyword evidence="2" id="KW-1185">Reference proteome</keyword>
<sequence length="146" mass="15843">MDIAIIVLSVLLVLAAGVAIVLAYRITRLRSVGTPCLLRRIPAAADQGWRHGVVRYDEIGIAFYRLSTLRLGATVTLLRQSTEIVARRRPEGTEADILDGLVVLEVAPGADGRGGAFEMAMTQGAATAFQSWIEARQSARSQRRRA</sequence>
<evidence type="ECO:0000313" key="1">
    <source>
        <dbReference type="EMBL" id="QHN34847.1"/>
    </source>
</evidence>
<protein>
    <submittedName>
        <fullName evidence="1">DUF2550 family protein</fullName>
    </submittedName>
</protein>
<dbReference type="InterPro" id="IPR019675">
    <property type="entry name" value="DUF2550"/>
</dbReference>
<dbReference type="Pfam" id="PF10739">
    <property type="entry name" value="DUF2550"/>
    <property type="match status" value="1"/>
</dbReference>
<dbReference type="Proteomes" id="UP001059836">
    <property type="component" value="Chromosome"/>
</dbReference>
<dbReference type="EMBL" id="CP045809">
    <property type="protein sequence ID" value="QHN34847.1"/>
    <property type="molecule type" value="Genomic_DNA"/>
</dbReference>